<protein>
    <submittedName>
        <fullName evidence="4">Tetratricopeptide repeat protein</fullName>
    </submittedName>
</protein>
<keyword evidence="2 3" id="KW-0802">TPR repeat</keyword>
<feature type="repeat" description="TPR" evidence="3">
    <location>
        <begin position="204"/>
        <end position="237"/>
    </location>
</feature>
<name>A0A9J7BXQ6_9BACT</name>
<feature type="repeat" description="TPR" evidence="3">
    <location>
        <begin position="272"/>
        <end position="305"/>
    </location>
</feature>
<dbReference type="EMBL" id="CP093313">
    <property type="protein sequence ID" value="UWZ85838.1"/>
    <property type="molecule type" value="Genomic_DNA"/>
</dbReference>
<dbReference type="PANTHER" id="PTHR45586:SF1">
    <property type="entry name" value="LIPOPOLYSACCHARIDE ASSEMBLY PROTEIN B"/>
    <property type="match status" value="1"/>
</dbReference>
<keyword evidence="1" id="KW-0677">Repeat</keyword>
<dbReference type="PROSITE" id="PS50005">
    <property type="entry name" value="TPR"/>
    <property type="match status" value="4"/>
</dbReference>
<dbReference type="InterPro" id="IPR019734">
    <property type="entry name" value="TPR_rpt"/>
</dbReference>
<evidence type="ECO:0000256" key="2">
    <source>
        <dbReference type="ARBA" id="ARBA00022803"/>
    </source>
</evidence>
<evidence type="ECO:0000256" key="1">
    <source>
        <dbReference type="ARBA" id="ARBA00022737"/>
    </source>
</evidence>
<dbReference type="RefSeq" id="WP_260795447.1">
    <property type="nucleotide sequence ID" value="NZ_CP093313.1"/>
</dbReference>
<gene>
    <name evidence="4" type="ORF">MOP44_07820</name>
</gene>
<feature type="repeat" description="TPR" evidence="3">
    <location>
        <begin position="238"/>
        <end position="271"/>
    </location>
</feature>
<evidence type="ECO:0000313" key="5">
    <source>
        <dbReference type="Proteomes" id="UP001059380"/>
    </source>
</evidence>
<evidence type="ECO:0000256" key="3">
    <source>
        <dbReference type="PROSITE-ProRule" id="PRU00339"/>
    </source>
</evidence>
<dbReference type="SUPFAM" id="SSF48452">
    <property type="entry name" value="TPR-like"/>
    <property type="match status" value="2"/>
</dbReference>
<dbReference type="Pfam" id="PF13432">
    <property type="entry name" value="TPR_16"/>
    <property type="match status" value="1"/>
</dbReference>
<dbReference type="KEGG" id="orp:MOP44_07820"/>
<organism evidence="4 5">
    <name type="scientific">Occallatibacter riparius</name>
    <dbReference type="NCBI Taxonomy" id="1002689"/>
    <lineage>
        <taxon>Bacteria</taxon>
        <taxon>Pseudomonadati</taxon>
        <taxon>Acidobacteriota</taxon>
        <taxon>Terriglobia</taxon>
        <taxon>Terriglobales</taxon>
        <taxon>Acidobacteriaceae</taxon>
        <taxon>Occallatibacter</taxon>
    </lineage>
</organism>
<feature type="repeat" description="TPR" evidence="3">
    <location>
        <begin position="61"/>
        <end position="94"/>
    </location>
</feature>
<accession>A0A9J7BXQ6</accession>
<dbReference type="Pfam" id="PF14559">
    <property type="entry name" value="TPR_19"/>
    <property type="match status" value="2"/>
</dbReference>
<dbReference type="AlphaFoldDB" id="A0A9J7BXQ6"/>
<proteinExistence type="predicted"/>
<dbReference type="SMART" id="SM00028">
    <property type="entry name" value="TPR"/>
    <property type="match status" value="7"/>
</dbReference>
<evidence type="ECO:0000313" key="4">
    <source>
        <dbReference type="EMBL" id="UWZ85838.1"/>
    </source>
</evidence>
<sequence>MRIAVSSGLAGAVLAYAVGFLHAQATASSAIERARQLIGARDVDRASVVLKDALEKDPGSPDLLLELGGVQHAQGLHEDAMTSFEAVLAARPNEVRAREGEVDAAEAAALADRKAGANGSALLVLMRARKVVPDSPRLLFDFGMQAESMRIFDDADMALQQAHKLAPQEAKILYALARVELDEQKMPEAEEHLRTYLKEKPDDATAHYGMGHLLHMLARDDDAKAELEKSIALSPRQTASYYEMGEIALELNQNDEAKAQYARVLAAAPSHAGALTGMGIVAFRAKDYPESEKYLKQAMEYAPEYSTAHHYYALVLGRTGRPEEAKREADLAEQLNKKEVQDRRGNVMKVLQ</sequence>
<dbReference type="Proteomes" id="UP001059380">
    <property type="component" value="Chromosome"/>
</dbReference>
<keyword evidence="5" id="KW-1185">Reference proteome</keyword>
<dbReference type="InterPro" id="IPR011990">
    <property type="entry name" value="TPR-like_helical_dom_sf"/>
</dbReference>
<dbReference type="InterPro" id="IPR051012">
    <property type="entry name" value="CellSynth/LPSAsmb/PSIAsmb"/>
</dbReference>
<dbReference type="Gene3D" id="1.25.40.10">
    <property type="entry name" value="Tetratricopeptide repeat domain"/>
    <property type="match status" value="3"/>
</dbReference>
<reference evidence="4" key="1">
    <citation type="submission" date="2021-04" db="EMBL/GenBank/DDBJ databases">
        <title>Phylogenetic analysis of Acidobacteriaceae.</title>
        <authorList>
            <person name="Qiu L."/>
            <person name="Zhang Q."/>
        </authorList>
    </citation>
    <scope>NUCLEOTIDE SEQUENCE</scope>
    <source>
        <strain evidence="4">DSM 25168</strain>
    </source>
</reference>
<dbReference type="PANTHER" id="PTHR45586">
    <property type="entry name" value="TPR REPEAT-CONTAINING PROTEIN PA4667"/>
    <property type="match status" value="1"/>
</dbReference>